<dbReference type="Proteomes" id="UP000502409">
    <property type="component" value="Genome"/>
</dbReference>
<dbReference type="GeneID" id="65125742"/>
<evidence type="ECO:0000256" key="1">
    <source>
        <dbReference type="SAM" id="Phobius"/>
    </source>
</evidence>
<dbReference type="KEGG" id="vg:65125742"/>
<reference evidence="2 3" key="1">
    <citation type="submission" date="2020-04" db="EMBL/GenBank/DDBJ databases">
        <authorList>
            <person name="Angtuaco S.E."/>
            <person name="Chung R.C."/>
            <person name="Hung A.H."/>
            <person name="Eghdamian A."/>
            <person name="Zhu L."/>
            <person name="Shaffer C.D."/>
            <person name="Weston-Hafer K.A."/>
            <person name="Garlena R.A."/>
            <person name="Russell D.A."/>
            <person name="Pope W.H."/>
            <person name="Jacobs-Sera D."/>
            <person name="Hatfull G.F."/>
        </authorList>
    </citation>
    <scope>NUCLEOTIDE SEQUENCE [LARGE SCALE GENOMIC DNA]</scope>
</reference>
<proteinExistence type="predicted"/>
<dbReference type="RefSeq" id="YP_010107599.1">
    <property type="nucleotide sequence ID" value="NC_055842.1"/>
</dbReference>
<organism evidence="2 3">
    <name type="scientific">Streptomyces phage Bmoc</name>
    <dbReference type="NCBI Taxonomy" id="2725629"/>
    <lineage>
        <taxon>Viruses</taxon>
        <taxon>Duplodnaviria</taxon>
        <taxon>Heunggongvirae</taxon>
        <taxon>Uroviricota</taxon>
        <taxon>Caudoviricetes</taxon>
        <taxon>Stanwilliamsviridae</taxon>
        <taxon>Boydwoodruffvirinae</taxon>
        <taxon>Samistivirus</taxon>
        <taxon>Samistivirus bmoc</taxon>
    </lineage>
</organism>
<keyword evidence="1" id="KW-0472">Membrane</keyword>
<protein>
    <submittedName>
        <fullName evidence="2">Membrane protein</fullName>
    </submittedName>
</protein>
<name>A0A6M3T0N1_9CAUD</name>
<evidence type="ECO:0000313" key="3">
    <source>
        <dbReference type="Proteomes" id="UP000502409"/>
    </source>
</evidence>
<evidence type="ECO:0000313" key="2">
    <source>
        <dbReference type="EMBL" id="QJD50948.1"/>
    </source>
</evidence>
<sequence>MISKLEAVAISGLGFAVLGFGWIVFVYKKFVEGQG</sequence>
<keyword evidence="1" id="KW-1133">Transmembrane helix</keyword>
<dbReference type="EMBL" id="MT310865">
    <property type="protein sequence ID" value="QJD50948.1"/>
    <property type="molecule type" value="Genomic_DNA"/>
</dbReference>
<gene>
    <name evidence="2" type="primary">240</name>
    <name evidence="2" type="ORF">SEA_BMOC_240</name>
</gene>
<keyword evidence="1" id="KW-0812">Transmembrane</keyword>
<feature type="transmembrane region" description="Helical" evidence="1">
    <location>
        <begin position="7"/>
        <end position="27"/>
    </location>
</feature>
<keyword evidence="3" id="KW-1185">Reference proteome</keyword>
<accession>A0A6M3T0N1</accession>